<proteinExistence type="inferred from homology"/>
<dbReference type="InterPro" id="IPR011009">
    <property type="entry name" value="Kinase-like_dom_sf"/>
</dbReference>
<dbReference type="SUPFAM" id="SSF56112">
    <property type="entry name" value="Protein kinase-like (PK-like)"/>
    <property type="match status" value="1"/>
</dbReference>
<dbReference type="SMART" id="SM00317">
    <property type="entry name" value="SET"/>
    <property type="match status" value="1"/>
</dbReference>
<evidence type="ECO:0000256" key="6">
    <source>
        <dbReference type="ARBA" id="ARBA00037966"/>
    </source>
</evidence>
<feature type="compositionally biased region" description="Basic and acidic residues" evidence="7">
    <location>
        <begin position="8"/>
        <end position="17"/>
    </location>
</feature>
<name>A0A1I7U1T7_9PELO</name>
<keyword evidence="10" id="KW-1185">Reference proteome</keyword>
<dbReference type="PANTHER" id="PTHR45646">
    <property type="entry name" value="SERINE/THREONINE-PROTEIN KINASE DOA-RELATED"/>
    <property type="match status" value="1"/>
</dbReference>
<dbReference type="eggNOG" id="KOG1081">
    <property type="taxonomic scope" value="Eukaryota"/>
</dbReference>
<evidence type="ECO:0000313" key="11">
    <source>
        <dbReference type="WBParaSite" id="Csp11.Scaffold629.g13993.t1"/>
    </source>
</evidence>
<dbReference type="STRING" id="1561998.A0A1I7U1T7"/>
<dbReference type="InterPro" id="IPR013083">
    <property type="entry name" value="Znf_RING/FYVE/PHD"/>
</dbReference>
<dbReference type="Gene3D" id="3.30.40.10">
    <property type="entry name" value="Zinc/RING finger domain, C3HC4 (zinc finger)"/>
    <property type="match status" value="1"/>
</dbReference>
<dbReference type="PROSITE" id="PS00108">
    <property type="entry name" value="PROTEIN_KINASE_ST"/>
    <property type="match status" value="1"/>
</dbReference>
<protein>
    <submittedName>
        <fullName evidence="11">Protein kinase domain-containing protein</fullName>
    </submittedName>
</protein>
<dbReference type="InterPro" id="IPR046341">
    <property type="entry name" value="SET_dom_sf"/>
</dbReference>
<dbReference type="PROSITE" id="PS50280">
    <property type="entry name" value="SET"/>
    <property type="match status" value="1"/>
</dbReference>
<dbReference type="InterPro" id="IPR001214">
    <property type="entry name" value="SET_dom"/>
</dbReference>
<dbReference type="WBParaSite" id="Csp11.Scaffold629.g13993.t1">
    <property type="protein sequence ID" value="Csp11.Scaffold629.g13993.t1"/>
    <property type="gene ID" value="Csp11.Scaffold629.g13993"/>
</dbReference>
<dbReference type="PROSITE" id="PS50011">
    <property type="entry name" value="PROTEIN_KINASE_DOM"/>
    <property type="match status" value="1"/>
</dbReference>
<keyword evidence="1" id="KW-0723">Serine/threonine-protein kinase</keyword>
<organism evidence="10 11">
    <name type="scientific">Caenorhabditis tropicalis</name>
    <dbReference type="NCBI Taxonomy" id="1561998"/>
    <lineage>
        <taxon>Eukaryota</taxon>
        <taxon>Metazoa</taxon>
        <taxon>Ecdysozoa</taxon>
        <taxon>Nematoda</taxon>
        <taxon>Chromadorea</taxon>
        <taxon>Rhabditida</taxon>
        <taxon>Rhabditina</taxon>
        <taxon>Rhabditomorpha</taxon>
        <taxon>Rhabditoidea</taxon>
        <taxon>Rhabditidae</taxon>
        <taxon>Peloderinae</taxon>
        <taxon>Caenorhabditis</taxon>
    </lineage>
</organism>
<dbReference type="InterPro" id="IPR000719">
    <property type="entry name" value="Prot_kinase_dom"/>
</dbReference>
<feature type="compositionally biased region" description="Basic and acidic residues" evidence="7">
    <location>
        <begin position="1027"/>
        <end position="1036"/>
    </location>
</feature>
<evidence type="ECO:0000313" key="10">
    <source>
        <dbReference type="Proteomes" id="UP000095282"/>
    </source>
</evidence>
<evidence type="ECO:0000256" key="2">
    <source>
        <dbReference type="ARBA" id="ARBA00022679"/>
    </source>
</evidence>
<evidence type="ECO:0000256" key="1">
    <source>
        <dbReference type="ARBA" id="ARBA00022527"/>
    </source>
</evidence>
<accession>A0A1I7U1T7</accession>
<dbReference type="InterPro" id="IPR011011">
    <property type="entry name" value="Znf_FYVE_PHD"/>
</dbReference>
<keyword evidence="3" id="KW-0547">Nucleotide-binding</keyword>
<dbReference type="SMART" id="SM00220">
    <property type="entry name" value="S_TKc"/>
    <property type="match status" value="1"/>
</dbReference>
<dbReference type="Gene3D" id="3.30.200.20">
    <property type="entry name" value="Phosphorylase Kinase, domain 1"/>
    <property type="match status" value="1"/>
</dbReference>
<evidence type="ECO:0000256" key="3">
    <source>
        <dbReference type="ARBA" id="ARBA00022741"/>
    </source>
</evidence>
<evidence type="ECO:0000259" key="9">
    <source>
        <dbReference type="PROSITE" id="PS50280"/>
    </source>
</evidence>
<dbReference type="eggNOG" id="KOG1290">
    <property type="taxonomic scope" value="Eukaryota"/>
</dbReference>
<feature type="domain" description="SET" evidence="9">
    <location>
        <begin position="826"/>
        <end position="958"/>
    </location>
</feature>
<feature type="region of interest" description="Disordered" evidence="7">
    <location>
        <begin position="994"/>
        <end position="1036"/>
    </location>
</feature>
<dbReference type="GO" id="GO:0004674">
    <property type="term" value="F:protein serine/threonine kinase activity"/>
    <property type="evidence" value="ECO:0007669"/>
    <property type="project" value="UniProtKB-KW"/>
</dbReference>
<dbReference type="Pfam" id="PF00856">
    <property type="entry name" value="SET"/>
    <property type="match status" value="1"/>
</dbReference>
<keyword evidence="2" id="KW-0808">Transferase</keyword>
<feature type="region of interest" description="Disordered" evidence="7">
    <location>
        <begin position="1"/>
        <end position="54"/>
    </location>
</feature>
<keyword evidence="4" id="KW-0418">Kinase</keyword>
<dbReference type="SUPFAM" id="SSF82199">
    <property type="entry name" value="SET domain"/>
    <property type="match status" value="1"/>
</dbReference>
<dbReference type="Gene3D" id="2.170.270.10">
    <property type="entry name" value="SET domain"/>
    <property type="match status" value="1"/>
</dbReference>
<dbReference type="SUPFAM" id="SSF57903">
    <property type="entry name" value="FYVE/PHD zinc finger"/>
    <property type="match status" value="1"/>
</dbReference>
<evidence type="ECO:0000256" key="4">
    <source>
        <dbReference type="ARBA" id="ARBA00022777"/>
    </source>
</evidence>
<dbReference type="Gene3D" id="1.10.510.10">
    <property type="entry name" value="Transferase(Phosphotransferase) domain 1"/>
    <property type="match status" value="1"/>
</dbReference>
<evidence type="ECO:0000256" key="5">
    <source>
        <dbReference type="ARBA" id="ARBA00022840"/>
    </source>
</evidence>
<sequence>METDSQNMEEHPEKLSRSDAPVASLASTAADHLPTTSQQSTSNQGFSDDAPTAIPSLQAQPYKIRCAKLSSVHENAYEENGVPRIDVGQEVGGQFDTLKFLGFGTYATIWLVKNKVDGNYEALKITKSDPNYQQKAKRESQFMEYMMNMSTHENIVEYLGITEITENGAIHQALRFEVLGPHLNEVLNQCELKFHPDVLKNMIKQLLKAVEYVHLKGIIHMDIKPANIMFAICKEDVRNVATSLDDSHNIYHLDLAHANSKFTLKLGDFGIAFKTGVHNDRPAPPTCTYRAPESILTTGLNFPIDMWSVGCVIHKIVTRRSLISCAKQDGHYYDHLVKMAEILGSIPKAPFNNLVRPGCTEYFEADDYILHGENPDTHKIFVDAATRHHYLNATDAEVFSKFVSQFFKLDPKQRVTAKEALKDDFLLPNEDESVRGIELPKNQMTKDLTVHHLFREADFRIDERVPSLHSPRPATDSSCCFICRLQTVPSAIEKRFKAVLNNNKKKFKENSEKKKIHEELMQLSKVLTSCGEATCPHIFHLACMAYHRPFPRFQSLYLSLEQNYGSIKCPDHFCEICFSESRMQSAGRGILIKAKHQVRAFHPSCSPARDQTQETGFDDVVLPEKKSQFKGNHFPICYCCGMEKANQELIECQTCLHTFHEYCHQTSMHGSSRNIKLPKTQCEDCIFDTPIRKTDLVLVENATTGQFVAAEMVDWSLIDGQTFTKVKFRSSKIESDWIPLNSIFRPYPHLAASVFLTISCGDTCICADDPEFVALAKHLKEQLAFSPTIEGRPDPEFSNEDTFHHSFLNLYLPYLLTLPPASVKHRGIAMDHTDSKGFFIKSVQQLEKGTNLGRYIGQFISEEEVNRRIKLGRGSNDRECNFYIFLSKLTVNGVKKTIGIDAARHRNHLCMINHACKPNCKSDTNTKQILAPGVVLDLVTIKTITRVEKDEELLLNYNMNNLECWCSMTQRCQMRNKQDWAQPSCTLKQSLNIKTNTRKRKNDASAGQETPGNVRPNRYMPDTNDMADEHCLQSKK</sequence>
<comment type="similarity">
    <text evidence="6">Belongs to the protein kinase superfamily. CMGC Ser/Thr protein kinase family. Lammer subfamily.</text>
</comment>
<keyword evidence="5" id="KW-0067">ATP-binding</keyword>
<dbReference type="InterPro" id="IPR008271">
    <property type="entry name" value="Ser/Thr_kinase_AS"/>
</dbReference>
<dbReference type="Pfam" id="PF00069">
    <property type="entry name" value="Pkinase"/>
    <property type="match status" value="1"/>
</dbReference>
<feature type="compositionally biased region" description="Polar residues" evidence="7">
    <location>
        <begin position="34"/>
        <end position="46"/>
    </location>
</feature>
<dbReference type="GO" id="GO:0005524">
    <property type="term" value="F:ATP binding"/>
    <property type="evidence" value="ECO:0007669"/>
    <property type="project" value="UniProtKB-KW"/>
</dbReference>
<reference evidence="11" key="1">
    <citation type="submission" date="2016-11" db="UniProtKB">
        <authorList>
            <consortium name="WormBaseParasite"/>
        </authorList>
    </citation>
    <scope>IDENTIFICATION</scope>
</reference>
<feature type="domain" description="Protein kinase" evidence="8">
    <location>
        <begin position="95"/>
        <end position="426"/>
    </location>
</feature>
<evidence type="ECO:0000256" key="7">
    <source>
        <dbReference type="SAM" id="MobiDB-lite"/>
    </source>
</evidence>
<evidence type="ECO:0000259" key="8">
    <source>
        <dbReference type="PROSITE" id="PS50011"/>
    </source>
</evidence>
<dbReference type="Proteomes" id="UP000095282">
    <property type="component" value="Unplaced"/>
</dbReference>
<dbReference type="InterPro" id="IPR051175">
    <property type="entry name" value="CLK_kinases"/>
</dbReference>
<dbReference type="AlphaFoldDB" id="A0A1I7U1T7"/>